<feature type="transmembrane region" description="Helical" evidence="1">
    <location>
        <begin position="212"/>
        <end position="238"/>
    </location>
</feature>
<dbReference type="EMBL" id="JAUSQZ010000001">
    <property type="protein sequence ID" value="MDP9828438.1"/>
    <property type="molecule type" value="Genomic_DNA"/>
</dbReference>
<organism evidence="2 3">
    <name type="scientific">Kineosporia succinea</name>
    <dbReference type="NCBI Taxonomy" id="84632"/>
    <lineage>
        <taxon>Bacteria</taxon>
        <taxon>Bacillati</taxon>
        <taxon>Actinomycetota</taxon>
        <taxon>Actinomycetes</taxon>
        <taxon>Kineosporiales</taxon>
        <taxon>Kineosporiaceae</taxon>
        <taxon>Kineosporia</taxon>
    </lineage>
</organism>
<keyword evidence="3" id="KW-1185">Reference proteome</keyword>
<evidence type="ECO:0000313" key="2">
    <source>
        <dbReference type="EMBL" id="MDP9828438.1"/>
    </source>
</evidence>
<reference evidence="2 3" key="1">
    <citation type="submission" date="2023-07" db="EMBL/GenBank/DDBJ databases">
        <title>Sequencing the genomes of 1000 actinobacteria strains.</title>
        <authorList>
            <person name="Klenk H.-P."/>
        </authorList>
    </citation>
    <scope>NUCLEOTIDE SEQUENCE [LARGE SCALE GENOMIC DNA]</scope>
    <source>
        <strain evidence="2 3">DSM 44388</strain>
    </source>
</reference>
<protein>
    <recommendedName>
        <fullName evidence="4">ABC-2 type transport system permease protein</fullName>
    </recommendedName>
</protein>
<gene>
    <name evidence="2" type="ORF">J2S57_004187</name>
</gene>
<name>A0ABT9P6X0_9ACTN</name>
<comment type="caution">
    <text evidence="2">The sequence shown here is derived from an EMBL/GenBank/DDBJ whole genome shotgun (WGS) entry which is preliminary data.</text>
</comment>
<accession>A0ABT9P6X0</accession>
<feature type="transmembrane region" description="Helical" evidence="1">
    <location>
        <begin position="142"/>
        <end position="163"/>
    </location>
</feature>
<feature type="transmembrane region" description="Helical" evidence="1">
    <location>
        <begin position="57"/>
        <end position="78"/>
    </location>
</feature>
<feature type="transmembrane region" description="Helical" evidence="1">
    <location>
        <begin position="105"/>
        <end position="130"/>
    </location>
</feature>
<dbReference type="RefSeq" id="WP_307245620.1">
    <property type="nucleotide sequence ID" value="NZ_JAUSQZ010000001.1"/>
</dbReference>
<sequence>MSATLAMETRRMTTLPAVWYLALIAIGLGALVSAFVASTPDPGPLSIENTHRVLTGGSSSSLLSFVGLPLLFAALTSVTEDTRHKLASVLLVAQPRRARLMAARLVLLTGIALVAGLVQMPLSLLVSVILGRIPEPSAIPAAVPGHLLALVALTWAGAALGWITGSAAAAVGVVLADLLFIEPMAAVAGNFYSRNDLENYTRYLPFTAARDAVTLDPVGLITTTLYVTLLLTGAWLMVRTRDY</sequence>
<evidence type="ECO:0000256" key="1">
    <source>
        <dbReference type="SAM" id="Phobius"/>
    </source>
</evidence>
<dbReference type="Proteomes" id="UP001235712">
    <property type="component" value="Unassembled WGS sequence"/>
</dbReference>
<keyword evidence="1" id="KW-0812">Transmembrane</keyword>
<keyword evidence="1" id="KW-0472">Membrane</keyword>
<feature type="transmembrane region" description="Helical" evidence="1">
    <location>
        <begin position="17"/>
        <end position="37"/>
    </location>
</feature>
<proteinExistence type="predicted"/>
<evidence type="ECO:0000313" key="3">
    <source>
        <dbReference type="Proteomes" id="UP001235712"/>
    </source>
</evidence>
<keyword evidence="1" id="KW-1133">Transmembrane helix</keyword>
<feature type="transmembrane region" description="Helical" evidence="1">
    <location>
        <begin position="170"/>
        <end position="192"/>
    </location>
</feature>
<evidence type="ECO:0008006" key="4">
    <source>
        <dbReference type="Google" id="ProtNLM"/>
    </source>
</evidence>